<dbReference type="GO" id="GO:0005829">
    <property type="term" value="C:cytosol"/>
    <property type="evidence" value="ECO:0007669"/>
    <property type="project" value="TreeGrafter"/>
</dbReference>
<evidence type="ECO:0000256" key="3">
    <source>
        <dbReference type="ARBA" id="ARBA00022741"/>
    </source>
</evidence>
<keyword evidence="6 9" id="KW-0030">Aminoacyl-tRNA synthetase</keyword>
<dbReference type="FunFam" id="3.40.50.620:FF:000305">
    <property type="entry name" value="Isoleucine--tRNA ligase"/>
    <property type="match status" value="1"/>
</dbReference>
<dbReference type="SUPFAM" id="SSF52374">
    <property type="entry name" value="Nucleotidylyl transferase"/>
    <property type="match status" value="1"/>
</dbReference>
<protein>
    <submittedName>
        <fullName evidence="9">Isoleucyl-tRNA synthetase</fullName>
        <ecNumber evidence="9">6.1.1.5</ecNumber>
    </submittedName>
</protein>
<keyword evidence="3" id="KW-0547">Nucleotide-binding</keyword>
<dbReference type="GO" id="GO:0006428">
    <property type="term" value="P:isoleucyl-tRNA aminoacylation"/>
    <property type="evidence" value="ECO:0007669"/>
    <property type="project" value="TreeGrafter"/>
</dbReference>
<feature type="domain" description="Aminoacyl-tRNA synthetase class Ia" evidence="8">
    <location>
        <begin position="26"/>
        <end position="126"/>
    </location>
</feature>
<evidence type="ECO:0000256" key="5">
    <source>
        <dbReference type="ARBA" id="ARBA00022917"/>
    </source>
</evidence>
<comment type="similarity">
    <text evidence="1">Belongs to the class-I aminoacyl-tRNA synthetase family. IleS type 1 subfamily.</text>
</comment>
<name>A0A380EJ65_STAAU</name>
<reference evidence="9 10" key="1">
    <citation type="submission" date="2018-06" db="EMBL/GenBank/DDBJ databases">
        <authorList>
            <consortium name="Pathogen Informatics"/>
            <person name="Doyle S."/>
        </authorList>
    </citation>
    <scope>NUCLEOTIDE SEQUENCE [LARGE SCALE GENOMIC DNA]</scope>
    <source>
        <strain evidence="9 10">NCTC10702</strain>
    </source>
</reference>
<dbReference type="GO" id="GO:0004822">
    <property type="term" value="F:isoleucine-tRNA ligase activity"/>
    <property type="evidence" value="ECO:0007669"/>
    <property type="project" value="UniProtKB-EC"/>
</dbReference>
<dbReference type="InterPro" id="IPR002300">
    <property type="entry name" value="aa-tRNA-synth_Ia"/>
</dbReference>
<comment type="catalytic activity">
    <reaction evidence="7">
        <text>tRNA(Ile) + L-isoleucine + ATP = L-isoleucyl-tRNA(Ile) + AMP + diphosphate</text>
        <dbReference type="Rhea" id="RHEA:11060"/>
        <dbReference type="Rhea" id="RHEA-COMP:9666"/>
        <dbReference type="Rhea" id="RHEA-COMP:9695"/>
        <dbReference type="ChEBI" id="CHEBI:30616"/>
        <dbReference type="ChEBI" id="CHEBI:33019"/>
        <dbReference type="ChEBI" id="CHEBI:58045"/>
        <dbReference type="ChEBI" id="CHEBI:78442"/>
        <dbReference type="ChEBI" id="CHEBI:78528"/>
        <dbReference type="ChEBI" id="CHEBI:456215"/>
        <dbReference type="EC" id="6.1.1.5"/>
    </reaction>
</comment>
<keyword evidence="5" id="KW-0648">Protein biosynthesis</keyword>
<evidence type="ECO:0000259" key="8">
    <source>
        <dbReference type="Pfam" id="PF00133"/>
    </source>
</evidence>
<dbReference type="PANTHER" id="PTHR42765">
    <property type="entry name" value="SOLEUCYL-TRNA SYNTHETASE"/>
    <property type="match status" value="1"/>
</dbReference>
<keyword evidence="2 9" id="KW-0436">Ligase</keyword>
<evidence type="ECO:0000313" key="10">
    <source>
        <dbReference type="Proteomes" id="UP000254116"/>
    </source>
</evidence>
<gene>
    <name evidence="9" type="primary">ileS_1</name>
    <name evidence="9" type="ORF">NCTC10702_01888</name>
</gene>
<dbReference type="PANTHER" id="PTHR42765:SF1">
    <property type="entry name" value="ISOLEUCINE--TRNA LIGASE, MITOCHONDRIAL"/>
    <property type="match status" value="1"/>
</dbReference>
<dbReference type="GO" id="GO:0005524">
    <property type="term" value="F:ATP binding"/>
    <property type="evidence" value="ECO:0007669"/>
    <property type="project" value="UniProtKB-KW"/>
</dbReference>
<evidence type="ECO:0000313" key="9">
    <source>
        <dbReference type="EMBL" id="SUL34587.1"/>
    </source>
</evidence>
<dbReference type="Gene3D" id="3.40.50.620">
    <property type="entry name" value="HUPs"/>
    <property type="match status" value="1"/>
</dbReference>
<sequence>MDYKETLLMPKTDFPMRGGLPNKEPQIQEKWDAEDQYHKALEKNKGNETFILHDGPPYANGNLHMGHALNKILKDFIVRYKTMQGFYAPYVPGWDTHGLPIEQALTKKGVDRKKMSTAEFREKCKELL</sequence>
<accession>A0A380EJ65</accession>
<dbReference type="EC" id="6.1.1.5" evidence="9"/>
<dbReference type="InterPro" id="IPR014729">
    <property type="entry name" value="Rossmann-like_a/b/a_fold"/>
</dbReference>
<evidence type="ECO:0000256" key="7">
    <source>
        <dbReference type="ARBA" id="ARBA00048359"/>
    </source>
</evidence>
<dbReference type="PROSITE" id="PS00178">
    <property type="entry name" value="AA_TRNA_LIGASE_I"/>
    <property type="match status" value="1"/>
</dbReference>
<keyword evidence="4" id="KW-0067">ATP-binding</keyword>
<dbReference type="Proteomes" id="UP000254116">
    <property type="component" value="Unassembled WGS sequence"/>
</dbReference>
<proteinExistence type="inferred from homology"/>
<evidence type="ECO:0000256" key="1">
    <source>
        <dbReference type="ARBA" id="ARBA00006887"/>
    </source>
</evidence>
<organism evidence="9 10">
    <name type="scientific">Staphylococcus aureus</name>
    <dbReference type="NCBI Taxonomy" id="1280"/>
    <lineage>
        <taxon>Bacteria</taxon>
        <taxon>Bacillati</taxon>
        <taxon>Bacillota</taxon>
        <taxon>Bacilli</taxon>
        <taxon>Bacillales</taxon>
        <taxon>Staphylococcaceae</taxon>
        <taxon>Staphylococcus</taxon>
    </lineage>
</organism>
<dbReference type="EMBL" id="UHBY01000003">
    <property type="protein sequence ID" value="SUL34587.1"/>
    <property type="molecule type" value="Genomic_DNA"/>
</dbReference>
<dbReference type="InterPro" id="IPR001412">
    <property type="entry name" value="aa-tRNA-synth_I_CS"/>
</dbReference>
<evidence type="ECO:0000256" key="4">
    <source>
        <dbReference type="ARBA" id="ARBA00022840"/>
    </source>
</evidence>
<dbReference type="AlphaFoldDB" id="A0A380EJ65"/>
<evidence type="ECO:0000256" key="6">
    <source>
        <dbReference type="ARBA" id="ARBA00023146"/>
    </source>
</evidence>
<dbReference type="InterPro" id="IPR050081">
    <property type="entry name" value="Ile-tRNA_ligase"/>
</dbReference>
<dbReference type="Pfam" id="PF00133">
    <property type="entry name" value="tRNA-synt_1"/>
    <property type="match status" value="1"/>
</dbReference>
<evidence type="ECO:0000256" key="2">
    <source>
        <dbReference type="ARBA" id="ARBA00022598"/>
    </source>
</evidence>